<evidence type="ECO:0000313" key="1">
    <source>
        <dbReference type="EMBL" id="HGZ11303.1"/>
    </source>
</evidence>
<proteinExistence type="predicted"/>
<sequence>MRPRKSFSWQTIPFGGLLLLSLLFWFLGGCASPGALSSIPSAPPLASEEVLASCIPLSEAEMGELRGCYDSFYYFSYNVTFDLVPSNPTVTVDYYANYQGPPGQAALTGPVATFTDAAGNVKFQAGVGEGSLGKGFYSVLNVAGTNNLVIVDNKITLNLPNATSLIPSITIFNIPTLSGVK</sequence>
<reference evidence="1" key="1">
    <citation type="journal article" date="2020" name="mSystems">
        <title>Genome- and Community-Level Interaction Insights into Carbon Utilization and Element Cycling Functions of Hydrothermarchaeota in Hydrothermal Sediment.</title>
        <authorList>
            <person name="Zhou Z."/>
            <person name="Liu Y."/>
            <person name="Xu W."/>
            <person name="Pan J."/>
            <person name="Luo Z.H."/>
            <person name="Li M."/>
        </authorList>
    </citation>
    <scope>NUCLEOTIDE SEQUENCE [LARGE SCALE GENOMIC DNA]</scope>
    <source>
        <strain evidence="1">SpSt-853</strain>
    </source>
</reference>
<name>A0A7C5EQC8_9BACT</name>
<dbReference type="EMBL" id="DTKJ01000022">
    <property type="protein sequence ID" value="HGZ11303.1"/>
    <property type="molecule type" value="Genomic_DNA"/>
</dbReference>
<accession>A0A7C5EQC8</accession>
<protein>
    <submittedName>
        <fullName evidence="1">Uncharacterized protein</fullName>
    </submittedName>
</protein>
<dbReference type="AlphaFoldDB" id="A0A7C5EQC8"/>
<gene>
    <name evidence="1" type="ORF">ENW48_03675</name>
</gene>
<organism evidence="1">
    <name type="scientific">Desulfobacca acetoxidans</name>
    <dbReference type="NCBI Taxonomy" id="60893"/>
    <lineage>
        <taxon>Bacteria</taxon>
        <taxon>Pseudomonadati</taxon>
        <taxon>Thermodesulfobacteriota</taxon>
        <taxon>Desulfobaccia</taxon>
        <taxon>Desulfobaccales</taxon>
        <taxon>Desulfobaccaceae</taxon>
        <taxon>Desulfobacca</taxon>
    </lineage>
</organism>
<dbReference type="PROSITE" id="PS51257">
    <property type="entry name" value="PROKAR_LIPOPROTEIN"/>
    <property type="match status" value="1"/>
</dbReference>
<comment type="caution">
    <text evidence="1">The sequence shown here is derived from an EMBL/GenBank/DDBJ whole genome shotgun (WGS) entry which is preliminary data.</text>
</comment>